<feature type="domain" description="Response regulatory" evidence="15">
    <location>
        <begin position="840"/>
        <end position="958"/>
    </location>
</feature>
<dbReference type="GO" id="GO:0005886">
    <property type="term" value="C:plasma membrane"/>
    <property type="evidence" value="ECO:0007669"/>
    <property type="project" value="UniProtKB-SubCell"/>
</dbReference>
<dbReference type="Pfam" id="PF02518">
    <property type="entry name" value="HATPase_c"/>
    <property type="match status" value="1"/>
</dbReference>
<evidence type="ECO:0000313" key="18">
    <source>
        <dbReference type="EMBL" id="PIE35382.1"/>
    </source>
</evidence>
<dbReference type="GO" id="GO:0009927">
    <property type="term" value="F:histidine phosphotransfer kinase activity"/>
    <property type="evidence" value="ECO:0007669"/>
    <property type="project" value="TreeGrafter"/>
</dbReference>
<evidence type="ECO:0000256" key="8">
    <source>
        <dbReference type="ARBA" id="ARBA00022777"/>
    </source>
</evidence>
<keyword evidence="4" id="KW-1003">Cell membrane</keyword>
<dbReference type="GO" id="GO:0000155">
    <property type="term" value="F:phosphorelay sensor kinase activity"/>
    <property type="evidence" value="ECO:0007669"/>
    <property type="project" value="InterPro"/>
</dbReference>
<keyword evidence="9" id="KW-0067">ATP-binding</keyword>
<keyword evidence="8" id="KW-0418">Kinase</keyword>
<keyword evidence="6" id="KW-0808">Transferase</keyword>
<feature type="coiled-coil region" evidence="13">
    <location>
        <begin position="408"/>
        <end position="435"/>
    </location>
</feature>
<dbReference type="EC" id="2.7.13.3" evidence="3"/>
<evidence type="ECO:0000256" key="12">
    <source>
        <dbReference type="PROSITE-ProRule" id="PRU00169"/>
    </source>
</evidence>
<gene>
    <name evidence="18" type="ORF">CSA56_04465</name>
</gene>
<reference evidence="18 19" key="1">
    <citation type="submission" date="2017-10" db="EMBL/GenBank/DDBJ databases">
        <title>Novel microbial diversity and functional potential in the marine mammal oral microbiome.</title>
        <authorList>
            <person name="Dudek N.K."/>
            <person name="Sun C.L."/>
            <person name="Burstein D."/>
            <person name="Kantor R.S."/>
            <person name="Aliaga Goltsman D.S."/>
            <person name="Bik E.M."/>
            <person name="Thomas B.C."/>
            <person name="Banfield J.F."/>
            <person name="Relman D.A."/>
        </authorList>
    </citation>
    <scope>NUCLEOTIDE SEQUENCE [LARGE SCALE GENOMIC DNA]</scope>
    <source>
        <strain evidence="18">DOLJORAL78_47_16</strain>
    </source>
</reference>
<dbReference type="InterPro" id="IPR013655">
    <property type="entry name" value="PAS_fold_3"/>
</dbReference>
<comment type="caution">
    <text evidence="18">The sequence shown here is derived from an EMBL/GenBank/DDBJ whole genome shotgun (WGS) entry which is preliminary data.</text>
</comment>
<dbReference type="SUPFAM" id="SSF55874">
    <property type="entry name" value="ATPase domain of HSP90 chaperone/DNA topoisomerase II/histidine kinase"/>
    <property type="match status" value="1"/>
</dbReference>
<dbReference type="Gene3D" id="3.30.450.20">
    <property type="entry name" value="PAS domain"/>
    <property type="match status" value="1"/>
</dbReference>
<evidence type="ECO:0000256" key="2">
    <source>
        <dbReference type="ARBA" id="ARBA00004236"/>
    </source>
</evidence>
<dbReference type="Proteomes" id="UP000230821">
    <property type="component" value="Unassembled WGS sequence"/>
</dbReference>
<accession>A0A2G6KK12</accession>
<dbReference type="NCBIfam" id="TIGR00229">
    <property type="entry name" value="sensory_box"/>
    <property type="match status" value="1"/>
</dbReference>
<keyword evidence="5 12" id="KW-0597">Phosphoprotein</keyword>
<dbReference type="InterPro" id="IPR004358">
    <property type="entry name" value="Sig_transdc_His_kin-like_C"/>
</dbReference>
<dbReference type="SMART" id="SM00448">
    <property type="entry name" value="REC"/>
    <property type="match status" value="2"/>
</dbReference>
<protein>
    <recommendedName>
        <fullName evidence="3">histidine kinase</fullName>
        <ecNumber evidence="3">2.7.13.3</ecNumber>
    </recommendedName>
</protein>
<dbReference type="Gene3D" id="3.30.450.40">
    <property type="match status" value="1"/>
</dbReference>
<dbReference type="Pfam" id="PF00512">
    <property type="entry name" value="HisKA"/>
    <property type="match status" value="1"/>
</dbReference>
<dbReference type="Gene3D" id="3.40.50.2300">
    <property type="match status" value="2"/>
</dbReference>
<dbReference type="Gene3D" id="3.30.565.10">
    <property type="entry name" value="Histidine kinase-like ATPase, C-terminal domain"/>
    <property type="match status" value="1"/>
</dbReference>
<dbReference type="InterPro" id="IPR000700">
    <property type="entry name" value="PAS-assoc_C"/>
</dbReference>
<dbReference type="EMBL" id="PDSK01000045">
    <property type="protein sequence ID" value="PIE35382.1"/>
    <property type="molecule type" value="Genomic_DNA"/>
</dbReference>
<proteinExistence type="predicted"/>
<dbReference type="InterPro" id="IPR000014">
    <property type="entry name" value="PAS"/>
</dbReference>
<dbReference type="InterPro" id="IPR011006">
    <property type="entry name" value="CheY-like_superfamily"/>
</dbReference>
<dbReference type="PROSITE" id="PS50112">
    <property type="entry name" value="PAS"/>
    <property type="match status" value="1"/>
</dbReference>
<dbReference type="SMART" id="SM00388">
    <property type="entry name" value="HisKA"/>
    <property type="match status" value="1"/>
</dbReference>
<dbReference type="PANTHER" id="PTHR43047:SF72">
    <property type="entry name" value="OSMOSENSING HISTIDINE PROTEIN KINASE SLN1"/>
    <property type="match status" value="1"/>
</dbReference>
<dbReference type="SMART" id="SM00387">
    <property type="entry name" value="HATPase_c"/>
    <property type="match status" value="1"/>
</dbReference>
<dbReference type="PROSITE" id="PS50110">
    <property type="entry name" value="RESPONSE_REGULATORY"/>
    <property type="match status" value="2"/>
</dbReference>
<feature type="domain" description="Response regulatory" evidence="15">
    <location>
        <begin position="149"/>
        <end position="263"/>
    </location>
</feature>
<dbReference type="SUPFAM" id="SSF52172">
    <property type="entry name" value="CheY-like"/>
    <property type="match status" value="2"/>
</dbReference>
<feature type="modified residue" description="4-aspartylphosphate" evidence="12">
    <location>
        <position position="891"/>
    </location>
</feature>
<feature type="domain" description="Histidine kinase" evidence="14">
    <location>
        <begin position="617"/>
        <end position="838"/>
    </location>
</feature>
<dbReference type="FunFam" id="3.30.565.10:FF:000023">
    <property type="entry name" value="PAS domain-containing sensor histidine kinase"/>
    <property type="match status" value="1"/>
</dbReference>
<evidence type="ECO:0000256" key="1">
    <source>
        <dbReference type="ARBA" id="ARBA00000085"/>
    </source>
</evidence>
<evidence type="ECO:0000256" key="6">
    <source>
        <dbReference type="ARBA" id="ARBA00022679"/>
    </source>
</evidence>
<dbReference type="CDD" id="cd00082">
    <property type="entry name" value="HisKA"/>
    <property type="match status" value="1"/>
</dbReference>
<feature type="modified residue" description="4-aspartylphosphate" evidence="12">
    <location>
        <position position="198"/>
    </location>
</feature>
<evidence type="ECO:0000256" key="5">
    <source>
        <dbReference type="ARBA" id="ARBA00022553"/>
    </source>
</evidence>
<dbReference type="Pfam" id="PF00072">
    <property type="entry name" value="Response_reg"/>
    <property type="match status" value="2"/>
</dbReference>
<dbReference type="Gene3D" id="1.10.287.130">
    <property type="match status" value="1"/>
</dbReference>
<dbReference type="CDD" id="cd00156">
    <property type="entry name" value="REC"/>
    <property type="match status" value="1"/>
</dbReference>
<evidence type="ECO:0000313" key="19">
    <source>
        <dbReference type="Proteomes" id="UP000230821"/>
    </source>
</evidence>
<keyword evidence="11" id="KW-0472">Membrane</keyword>
<evidence type="ECO:0000256" key="3">
    <source>
        <dbReference type="ARBA" id="ARBA00012438"/>
    </source>
</evidence>
<evidence type="ECO:0000259" key="14">
    <source>
        <dbReference type="PROSITE" id="PS50109"/>
    </source>
</evidence>
<dbReference type="Pfam" id="PF08447">
    <property type="entry name" value="PAS_3"/>
    <property type="match status" value="1"/>
</dbReference>
<dbReference type="PRINTS" id="PR00344">
    <property type="entry name" value="BCTRLSENSOR"/>
</dbReference>
<dbReference type="InterPro" id="IPR029016">
    <property type="entry name" value="GAF-like_dom_sf"/>
</dbReference>
<dbReference type="InterPro" id="IPR001789">
    <property type="entry name" value="Sig_transdc_resp-reg_receiver"/>
</dbReference>
<dbReference type="SUPFAM" id="SSF47384">
    <property type="entry name" value="Homodimeric domain of signal transducing histidine kinase"/>
    <property type="match status" value="1"/>
</dbReference>
<evidence type="ECO:0000259" key="15">
    <source>
        <dbReference type="PROSITE" id="PS50110"/>
    </source>
</evidence>
<evidence type="ECO:0000256" key="13">
    <source>
        <dbReference type="SAM" id="Coils"/>
    </source>
</evidence>
<dbReference type="Pfam" id="PF13185">
    <property type="entry name" value="GAF_2"/>
    <property type="match status" value="1"/>
</dbReference>
<organism evidence="18 19">
    <name type="scientific">candidate division KSB3 bacterium</name>
    <dbReference type="NCBI Taxonomy" id="2044937"/>
    <lineage>
        <taxon>Bacteria</taxon>
        <taxon>candidate division KSB3</taxon>
    </lineage>
</organism>
<dbReference type="InterPro" id="IPR003661">
    <property type="entry name" value="HisK_dim/P_dom"/>
</dbReference>
<dbReference type="CDD" id="cd00130">
    <property type="entry name" value="PAS"/>
    <property type="match status" value="1"/>
</dbReference>
<evidence type="ECO:0000256" key="10">
    <source>
        <dbReference type="ARBA" id="ARBA00023012"/>
    </source>
</evidence>
<evidence type="ECO:0000256" key="7">
    <source>
        <dbReference type="ARBA" id="ARBA00022741"/>
    </source>
</evidence>
<sequence>METYHTNIFNSLIAIVSGNLTLSNILKEQCSLYGFSNVQVLHDWDHLLHTLSHTIPDIIVSDQVPFWNNGQIREKLESQITYYDSLPVILYSSKPESSLVPIPDGLTVIADLHGRDEQHRLLEVIHEELKKTSFDIDKSSQIPRTTHLNILVVTTDTALSSTIRTTLQKEGYYISIVKNIQDVMTYIQGISPHIVLLDYTIPHLKSLTLFQWIRNAYPHVVVMIMGDSRNPELESKRLEVGIKHYLSKPFDVNRLPGLFREALRDVERQSSPPILAGQGKQEDEQELENLRRLKESEENFRTLVNASGDIVFRITPQGILNFASPAVEEQLGYTREDIAEEHINVGKFVHAHDLIRVMAGIRQVIRGESIKGLEGRLMHKDKIHFRWYSINCYPMYNSQKQFVGVGGIARDIASIKEIEERIQKQNERLSALNAIAGIVSQSLNLDHISNKVVKKVLEIMRFRAGSICLVHSETQQFSLHSSQFARAENDKHHCIDDALLETLSLCKSLKQAMLETVMPVVVEDIFHHPDLSETSLVDLGFQTLVSVPLNSKEVLLGVMLLLVEEKRPVAQEDLQLLMSIGNQIGMAIENITLYQQEFKARERLEELNKLKDDFVAIVSHDLRSPLTAILGASEILLHDEYMDTPLTEDQRELVENIQTMGEQQLHLVNDLLDLAKIESGKLELKPTVANMSQILQQCHTTLKVLADNKNITLSLTIGPRLPKIMIDVPKISQVINNLVGNAIKFTEPGGKVTVQLVRDDDMVKISVTDTGEGIRPEDLLVLFNKFQQVKTRGTTGERGTGLGLSICKDLVELHKGTIWAESRVGVGSTFSFTLPITENVIVIIDDSLFVVKSLQNMLLEHIDHIKVKSANSGNEGLKLVEEVSPVVVILDYMLPDMNGTDVYRAMRKRFGSKTPPALFLTASQDLDVRREIFDLGAADYLQKPVDINDLLPRLSRILALDFGKKYT</sequence>
<dbReference type="SMART" id="SM00091">
    <property type="entry name" value="PAS"/>
    <property type="match status" value="1"/>
</dbReference>
<name>A0A2G6KK12_9BACT</name>
<keyword evidence="13" id="KW-0175">Coiled coil</keyword>
<evidence type="ECO:0000256" key="9">
    <source>
        <dbReference type="ARBA" id="ARBA00022840"/>
    </source>
</evidence>
<dbReference type="PANTHER" id="PTHR43047">
    <property type="entry name" value="TWO-COMPONENT HISTIDINE PROTEIN KINASE"/>
    <property type="match status" value="1"/>
</dbReference>
<comment type="subcellular location">
    <subcellularLocation>
        <location evidence="2">Cell membrane</location>
    </subcellularLocation>
</comment>
<dbReference type="CDD" id="cd16922">
    <property type="entry name" value="HATPase_EvgS-ArcB-TorS-like"/>
    <property type="match status" value="1"/>
</dbReference>
<dbReference type="AlphaFoldDB" id="A0A2G6KK12"/>
<evidence type="ECO:0000259" key="17">
    <source>
        <dbReference type="PROSITE" id="PS50113"/>
    </source>
</evidence>
<feature type="domain" description="PAC" evidence="17">
    <location>
        <begin position="371"/>
        <end position="424"/>
    </location>
</feature>
<dbReference type="InterPro" id="IPR003594">
    <property type="entry name" value="HATPase_dom"/>
</dbReference>
<dbReference type="PROSITE" id="PS50109">
    <property type="entry name" value="HIS_KIN"/>
    <property type="match status" value="1"/>
</dbReference>
<feature type="domain" description="PAS" evidence="16">
    <location>
        <begin position="296"/>
        <end position="368"/>
    </location>
</feature>
<dbReference type="GO" id="GO:0005524">
    <property type="term" value="F:ATP binding"/>
    <property type="evidence" value="ECO:0007669"/>
    <property type="project" value="UniProtKB-KW"/>
</dbReference>
<keyword evidence="7" id="KW-0547">Nucleotide-binding</keyword>
<keyword evidence="10" id="KW-0902">Two-component regulatory system</keyword>
<dbReference type="InterPro" id="IPR036890">
    <property type="entry name" value="HATPase_C_sf"/>
</dbReference>
<evidence type="ECO:0000259" key="16">
    <source>
        <dbReference type="PROSITE" id="PS50112"/>
    </source>
</evidence>
<dbReference type="SUPFAM" id="SSF55781">
    <property type="entry name" value="GAF domain-like"/>
    <property type="match status" value="1"/>
</dbReference>
<dbReference type="InterPro" id="IPR035965">
    <property type="entry name" value="PAS-like_dom_sf"/>
</dbReference>
<evidence type="ECO:0000256" key="11">
    <source>
        <dbReference type="ARBA" id="ARBA00023136"/>
    </source>
</evidence>
<dbReference type="SMART" id="SM00065">
    <property type="entry name" value="GAF"/>
    <property type="match status" value="1"/>
</dbReference>
<dbReference type="PROSITE" id="PS50113">
    <property type="entry name" value="PAC"/>
    <property type="match status" value="1"/>
</dbReference>
<dbReference type="SUPFAM" id="SSF55785">
    <property type="entry name" value="PYP-like sensor domain (PAS domain)"/>
    <property type="match status" value="1"/>
</dbReference>
<dbReference type="InterPro" id="IPR036097">
    <property type="entry name" value="HisK_dim/P_sf"/>
</dbReference>
<comment type="catalytic activity">
    <reaction evidence="1">
        <text>ATP + protein L-histidine = ADP + protein N-phospho-L-histidine.</text>
        <dbReference type="EC" id="2.7.13.3"/>
    </reaction>
</comment>
<dbReference type="InterPro" id="IPR005467">
    <property type="entry name" value="His_kinase_dom"/>
</dbReference>
<evidence type="ECO:0000256" key="4">
    <source>
        <dbReference type="ARBA" id="ARBA00022475"/>
    </source>
</evidence>
<dbReference type="InterPro" id="IPR003018">
    <property type="entry name" value="GAF"/>
</dbReference>